<evidence type="ECO:0000313" key="2">
    <source>
        <dbReference type="EMBL" id="GFS41098.1"/>
    </source>
</evidence>
<feature type="compositionally biased region" description="Basic and acidic residues" evidence="1">
    <location>
        <begin position="13"/>
        <end position="23"/>
    </location>
</feature>
<dbReference type="EMBL" id="BMAV01025375">
    <property type="protein sequence ID" value="GFS41098.1"/>
    <property type="molecule type" value="Genomic_DNA"/>
</dbReference>
<dbReference type="Proteomes" id="UP000886998">
    <property type="component" value="Unassembled WGS sequence"/>
</dbReference>
<keyword evidence="3" id="KW-1185">Reference proteome</keyword>
<reference evidence="2" key="1">
    <citation type="submission" date="2020-08" db="EMBL/GenBank/DDBJ databases">
        <title>Multicomponent nature underlies the extraordinary mechanical properties of spider dragline silk.</title>
        <authorList>
            <person name="Kono N."/>
            <person name="Nakamura H."/>
            <person name="Mori M."/>
            <person name="Yoshida Y."/>
            <person name="Ohtoshi R."/>
            <person name="Malay A.D."/>
            <person name="Moran D.A.P."/>
            <person name="Tomita M."/>
            <person name="Numata K."/>
            <person name="Arakawa K."/>
        </authorList>
    </citation>
    <scope>NUCLEOTIDE SEQUENCE</scope>
</reference>
<sequence length="70" mass="7752">MSTGAVLSAHKKQTTERDSHLAGKENGSVIFNSCQGKNELRRQLTLVVTEKEEAKLHANVTKSRITAFRV</sequence>
<protein>
    <submittedName>
        <fullName evidence="2">Uncharacterized protein</fullName>
    </submittedName>
</protein>
<proteinExistence type="predicted"/>
<comment type="caution">
    <text evidence="2">The sequence shown here is derived from an EMBL/GenBank/DDBJ whole genome shotgun (WGS) entry which is preliminary data.</text>
</comment>
<accession>A0A8X6IFK4</accession>
<dbReference type="AlphaFoldDB" id="A0A8X6IFK4"/>
<evidence type="ECO:0000313" key="3">
    <source>
        <dbReference type="Proteomes" id="UP000886998"/>
    </source>
</evidence>
<feature type="region of interest" description="Disordered" evidence="1">
    <location>
        <begin position="1"/>
        <end position="24"/>
    </location>
</feature>
<evidence type="ECO:0000256" key="1">
    <source>
        <dbReference type="SAM" id="MobiDB-lite"/>
    </source>
</evidence>
<gene>
    <name evidence="2" type="ORF">TNIN_342061</name>
</gene>
<feature type="non-terminal residue" evidence="2">
    <location>
        <position position="70"/>
    </location>
</feature>
<name>A0A8X6IFK4_9ARAC</name>
<organism evidence="2 3">
    <name type="scientific">Trichonephila inaurata madagascariensis</name>
    <dbReference type="NCBI Taxonomy" id="2747483"/>
    <lineage>
        <taxon>Eukaryota</taxon>
        <taxon>Metazoa</taxon>
        <taxon>Ecdysozoa</taxon>
        <taxon>Arthropoda</taxon>
        <taxon>Chelicerata</taxon>
        <taxon>Arachnida</taxon>
        <taxon>Araneae</taxon>
        <taxon>Araneomorphae</taxon>
        <taxon>Entelegynae</taxon>
        <taxon>Araneoidea</taxon>
        <taxon>Nephilidae</taxon>
        <taxon>Trichonephila</taxon>
        <taxon>Trichonephila inaurata</taxon>
    </lineage>
</organism>